<name>A0A917IZF1_9BACT</name>
<dbReference type="Pfam" id="PF21033">
    <property type="entry name" value="RMD1-3"/>
    <property type="match status" value="1"/>
</dbReference>
<gene>
    <name evidence="2" type="ORF">GCM10011379_30700</name>
</gene>
<dbReference type="AlphaFoldDB" id="A0A917IZF1"/>
<dbReference type="EMBL" id="BMIB01000003">
    <property type="protein sequence ID" value="GGH71405.1"/>
    <property type="molecule type" value="Genomic_DNA"/>
</dbReference>
<proteinExistence type="predicted"/>
<dbReference type="SUPFAM" id="SSF48452">
    <property type="entry name" value="TPR-like"/>
    <property type="match status" value="1"/>
</dbReference>
<feature type="chain" id="PRO_5037162402" description="Tetratricopeptide repeat protein" evidence="1">
    <location>
        <begin position="21"/>
        <end position="253"/>
    </location>
</feature>
<feature type="signal peptide" evidence="1">
    <location>
        <begin position="1"/>
        <end position="20"/>
    </location>
</feature>
<dbReference type="Proteomes" id="UP000627292">
    <property type="component" value="Unassembled WGS sequence"/>
</dbReference>
<dbReference type="InterPro" id="IPR049039">
    <property type="entry name" value="RMD1-3_a_helical_rpt"/>
</dbReference>
<protein>
    <recommendedName>
        <fullName evidence="4">Tetratricopeptide repeat protein</fullName>
    </recommendedName>
</protein>
<evidence type="ECO:0000256" key="1">
    <source>
        <dbReference type="SAM" id="SignalP"/>
    </source>
</evidence>
<keyword evidence="3" id="KW-1185">Reference proteome</keyword>
<accession>A0A917IZF1</accession>
<evidence type="ECO:0000313" key="2">
    <source>
        <dbReference type="EMBL" id="GGH71405.1"/>
    </source>
</evidence>
<dbReference type="Gene3D" id="1.25.40.10">
    <property type="entry name" value="Tetratricopeptide repeat domain"/>
    <property type="match status" value="1"/>
</dbReference>
<evidence type="ECO:0000313" key="3">
    <source>
        <dbReference type="Proteomes" id="UP000627292"/>
    </source>
</evidence>
<reference evidence="2" key="2">
    <citation type="submission" date="2020-09" db="EMBL/GenBank/DDBJ databases">
        <authorList>
            <person name="Sun Q."/>
            <person name="Zhou Y."/>
        </authorList>
    </citation>
    <scope>NUCLEOTIDE SEQUENCE</scope>
    <source>
        <strain evidence="2">CGMCC 1.15290</strain>
    </source>
</reference>
<keyword evidence="1" id="KW-0732">Signal</keyword>
<comment type="caution">
    <text evidence="2">The sequence shown here is derived from an EMBL/GenBank/DDBJ whole genome shotgun (WGS) entry which is preliminary data.</text>
</comment>
<dbReference type="RefSeq" id="WP_188953758.1">
    <property type="nucleotide sequence ID" value="NZ_BMIB01000003.1"/>
</dbReference>
<sequence length="253" mass="28219">MIKKQLFLACLSLLLLRATAQDVALTMKEAENFEKQLKEDAALEKYKTLALADSTYFPAVAKAAELNCSLGARLKDVKARQPYYEQALKFATQAYQAKPGEAQASYVLSLASSKMAELDLENKRTVQFIRQTKEYADKALAINPNHGRANYMAGKWNLDMINTSWLKKVAAKTIYGGGIQPATMDSAIAYMEKCRVAEPYYVQNYMDLAKAYKQDNKPAKAIEVLNRLLKLPVRTPDDAALKAEGKVMLDGML</sequence>
<organism evidence="2 3">
    <name type="scientific">Filimonas zeae</name>
    <dbReference type="NCBI Taxonomy" id="1737353"/>
    <lineage>
        <taxon>Bacteria</taxon>
        <taxon>Pseudomonadati</taxon>
        <taxon>Bacteroidota</taxon>
        <taxon>Chitinophagia</taxon>
        <taxon>Chitinophagales</taxon>
        <taxon>Chitinophagaceae</taxon>
        <taxon>Filimonas</taxon>
    </lineage>
</organism>
<evidence type="ECO:0008006" key="4">
    <source>
        <dbReference type="Google" id="ProtNLM"/>
    </source>
</evidence>
<reference evidence="2" key="1">
    <citation type="journal article" date="2014" name="Int. J. Syst. Evol. Microbiol.">
        <title>Complete genome sequence of Corynebacterium casei LMG S-19264T (=DSM 44701T), isolated from a smear-ripened cheese.</title>
        <authorList>
            <consortium name="US DOE Joint Genome Institute (JGI-PGF)"/>
            <person name="Walter F."/>
            <person name="Albersmeier A."/>
            <person name="Kalinowski J."/>
            <person name="Ruckert C."/>
        </authorList>
    </citation>
    <scope>NUCLEOTIDE SEQUENCE</scope>
    <source>
        <strain evidence="2">CGMCC 1.15290</strain>
    </source>
</reference>
<dbReference type="InterPro" id="IPR011990">
    <property type="entry name" value="TPR-like_helical_dom_sf"/>
</dbReference>